<dbReference type="Proteomes" id="UP001235939">
    <property type="component" value="Chromosome 14"/>
</dbReference>
<protein>
    <submittedName>
        <fullName evidence="1">Uncharacterized protein</fullName>
    </submittedName>
</protein>
<dbReference type="EMBL" id="CP092876">
    <property type="protein sequence ID" value="UYV77140.1"/>
    <property type="molecule type" value="Genomic_DNA"/>
</dbReference>
<sequence length="94" mass="10659">MASEGGVMPTNGVLLSNEMSPQTIKPCCGPVRKYGRFHTLHRTSPDRFAKVCADTSYCLNPDIHAKRYNFLKFLCWELYVFPRDAAERDRACTG</sequence>
<accession>A0ABY6L7M2</accession>
<gene>
    <name evidence="1" type="ORF">LAZ67_14003425</name>
</gene>
<proteinExistence type="predicted"/>
<name>A0ABY6L7M2_9ARAC</name>
<keyword evidence="2" id="KW-1185">Reference proteome</keyword>
<organism evidence="1 2">
    <name type="scientific">Cordylochernes scorpioides</name>
    <dbReference type="NCBI Taxonomy" id="51811"/>
    <lineage>
        <taxon>Eukaryota</taxon>
        <taxon>Metazoa</taxon>
        <taxon>Ecdysozoa</taxon>
        <taxon>Arthropoda</taxon>
        <taxon>Chelicerata</taxon>
        <taxon>Arachnida</taxon>
        <taxon>Pseudoscorpiones</taxon>
        <taxon>Cheliferoidea</taxon>
        <taxon>Chernetidae</taxon>
        <taxon>Cordylochernes</taxon>
    </lineage>
</organism>
<evidence type="ECO:0000313" key="2">
    <source>
        <dbReference type="Proteomes" id="UP001235939"/>
    </source>
</evidence>
<reference evidence="1 2" key="1">
    <citation type="submission" date="2022-01" db="EMBL/GenBank/DDBJ databases">
        <title>A chromosomal length assembly of Cordylochernes scorpioides.</title>
        <authorList>
            <person name="Zeh D."/>
            <person name="Zeh J."/>
        </authorList>
    </citation>
    <scope>NUCLEOTIDE SEQUENCE [LARGE SCALE GENOMIC DNA]</scope>
    <source>
        <strain evidence="1">IN4F17</strain>
        <tissue evidence="1">Whole Body</tissue>
    </source>
</reference>
<evidence type="ECO:0000313" key="1">
    <source>
        <dbReference type="EMBL" id="UYV77140.1"/>
    </source>
</evidence>